<dbReference type="SUPFAM" id="SSF48208">
    <property type="entry name" value="Six-hairpin glycosidases"/>
    <property type="match status" value="1"/>
</dbReference>
<dbReference type="PANTHER" id="PTHR12143:SF39">
    <property type="entry name" value="SECRETED PROTEIN"/>
    <property type="match status" value="1"/>
</dbReference>
<keyword evidence="4" id="KW-0378">Hydrolase</keyword>
<keyword evidence="5" id="KW-1185">Reference proteome</keyword>
<sequence>MRLSVSALPTRARPLRGRSRSRRTRSRALITAVGTVTALACLTTLPAQATPATPALTPAARTSAAPVADPASLVNPFIGTSNAADDFPGADVPFGMVQWSPDTPSRPDGGGYEYKDSSITGFSLTHIAGPGCGAAGDVPVLPTVGAVDTGAADAFAHSSESATAGSYKVGLANGVTTELTATTRSGMARFTFPASTRSNLVFKLTGSQSTASATTFTKVSATEVSGQVTSGHFCGAGNTYTVYFDMVFDRPFTGQGTAAAPAAKAPSTTPRASKNAAEPPNSPRLHGAAPKSSTPKTRTSDTRTPKKAAAPQAAASSGYVTFDTTANPVVQAKVGVSYVSQAGAVANRTAENAGWDFAATRDAAKSAWNTLLGRARVSGGTADQQTQFYTALYHSLLHPNVISDTDGRYPGFDGAVHTVDAGHKAVYANYSGWDVYRTQSQLEALIAPQAASDTAQSMLDDYAQTGRFPKWSENNGESYVMVGDPGAAMIADFYAFGARDFDTATALKDMIAEASKANNNRPGLPYLNAPGYLPHDGSYGCCNFYGPVATTLEYDTADFALSAFAGALGDGATQRTYAHRAQDWRNVLNPASGFVQPRNADGGWTGGFDPTSGTDMVEADSWIYTGMVPFDVAGLAAAKGGNTAMNHYLDTVLRSYTGDKGYAWVGNEPSIELPWEYDYTGQPYKTQATVRHIQDQIWANTPGGLADGNDDLGAMSAWYVWSALGMYPMTPGTSDLALGSPLFPQAALTLPSGKTLTVVGDGAADNAPYVQSATFNGSPWNNAYAPAAALTAGGTLGYTLGATANTSWATGPDQAPPSYGGDLGTPVRPRVGPVTSGVSAALCVDAADSGTADGTHAQIWSCNGSYAQDWVIAADGTIRTLGKCLDAADSGTANGTHVQLWTCNGSGAQQWTPGAGGSLVNPHSTLCLDDPAGSTTNGAQLQLYTCNGSAAQTWKLPAAPPARTGVVTSGVSSSLCLDDQSSGTGNGNPVQLWGCDGTPAQSWTLAADGTFRVLGACLDAANSGTADGTPVQLYACNGTGAQQWQATASGQLINTHSGLCLDDPNSSTVEGTRVQLYTCNGSSAQKWQLPS</sequence>
<name>A0ABP9KAF4_9ACTN</name>
<dbReference type="Gene3D" id="2.70.98.10">
    <property type="match status" value="1"/>
</dbReference>
<reference evidence="5" key="1">
    <citation type="journal article" date="2019" name="Int. J. Syst. Evol. Microbiol.">
        <title>The Global Catalogue of Microorganisms (GCM) 10K type strain sequencing project: providing services to taxonomists for standard genome sequencing and annotation.</title>
        <authorList>
            <consortium name="The Broad Institute Genomics Platform"/>
            <consortium name="The Broad Institute Genome Sequencing Center for Infectious Disease"/>
            <person name="Wu L."/>
            <person name="Ma J."/>
        </authorList>
    </citation>
    <scope>NUCLEOTIDE SEQUENCE [LARGE SCALE GENOMIC DNA]</scope>
    <source>
        <strain evidence="5">JCM 18410</strain>
    </source>
</reference>
<dbReference type="Gene3D" id="1.20.1610.10">
    <property type="entry name" value="alpha-1,2-mannosidases domains"/>
    <property type="match status" value="1"/>
</dbReference>
<dbReference type="InterPro" id="IPR014718">
    <property type="entry name" value="GH-type_carb-bd"/>
</dbReference>
<accession>A0ABP9KAF4</accession>
<dbReference type="Proteomes" id="UP001500124">
    <property type="component" value="Unassembled WGS sequence"/>
</dbReference>
<organism evidence="4 5">
    <name type="scientific">Streptomyces similanensis</name>
    <dbReference type="NCBI Taxonomy" id="1274988"/>
    <lineage>
        <taxon>Bacteria</taxon>
        <taxon>Bacillati</taxon>
        <taxon>Actinomycetota</taxon>
        <taxon>Actinomycetes</taxon>
        <taxon>Kitasatosporales</taxon>
        <taxon>Streptomycetaceae</taxon>
        <taxon>Streptomyces</taxon>
    </lineage>
</organism>
<feature type="domain" description="Ricin B lectin" evidence="3">
    <location>
        <begin position="832"/>
        <end position="957"/>
    </location>
</feature>
<dbReference type="CDD" id="cd23451">
    <property type="entry name" value="beta-trefoil_Ricin_laminarinase"/>
    <property type="match status" value="2"/>
</dbReference>
<dbReference type="InterPro" id="IPR012939">
    <property type="entry name" value="Glyco_hydro_92"/>
</dbReference>
<dbReference type="InterPro" id="IPR000772">
    <property type="entry name" value="Ricin_B_lectin"/>
</dbReference>
<feature type="domain" description="Ricin B lectin" evidence="3">
    <location>
        <begin position="963"/>
        <end position="1090"/>
    </location>
</feature>
<dbReference type="InterPro" id="IPR050883">
    <property type="entry name" value="PNGase"/>
</dbReference>
<evidence type="ECO:0000256" key="2">
    <source>
        <dbReference type="SAM" id="SignalP"/>
    </source>
</evidence>
<dbReference type="InterPro" id="IPR005887">
    <property type="entry name" value="GH92_a_mannosidase_put"/>
</dbReference>
<dbReference type="GO" id="GO:0016787">
    <property type="term" value="F:hydrolase activity"/>
    <property type="evidence" value="ECO:0007669"/>
    <property type="project" value="UniProtKB-KW"/>
</dbReference>
<keyword evidence="2" id="KW-0732">Signal</keyword>
<evidence type="ECO:0000313" key="5">
    <source>
        <dbReference type="Proteomes" id="UP001500124"/>
    </source>
</evidence>
<dbReference type="PROSITE" id="PS50231">
    <property type="entry name" value="RICIN_B_LECTIN"/>
    <property type="match status" value="2"/>
</dbReference>
<dbReference type="SUPFAM" id="SSF50370">
    <property type="entry name" value="Ricin B-like lectins"/>
    <property type="match status" value="2"/>
</dbReference>
<dbReference type="NCBIfam" id="TIGR01180">
    <property type="entry name" value="aman2_put"/>
    <property type="match status" value="1"/>
</dbReference>
<dbReference type="Pfam" id="PF07971">
    <property type="entry name" value="Glyco_hydro_92"/>
    <property type="match status" value="1"/>
</dbReference>
<feature type="region of interest" description="Disordered" evidence="1">
    <location>
        <begin position="256"/>
        <end position="314"/>
    </location>
</feature>
<dbReference type="EMBL" id="BAABKC010000037">
    <property type="protein sequence ID" value="GAA5053215.1"/>
    <property type="molecule type" value="Genomic_DNA"/>
</dbReference>
<feature type="compositionally biased region" description="Low complexity" evidence="1">
    <location>
        <begin position="257"/>
        <end position="272"/>
    </location>
</feature>
<protein>
    <submittedName>
        <fullName evidence="4">GH92 family glycosyl hydrolase</fullName>
    </submittedName>
</protein>
<dbReference type="InterPro" id="IPR008928">
    <property type="entry name" value="6-hairpin_glycosidase_sf"/>
</dbReference>
<feature type="region of interest" description="Disordered" evidence="1">
    <location>
        <begin position="1"/>
        <end position="24"/>
    </location>
</feature>
<feature type="signal peptide" evidence="2">
    <location>
        <begin position="1"/>
        <end position="49"/>
    </location>
</feature>
<dbReference type="Pfam" id="PF00652">
    <property type="entry name" value="Ricin_B_lectin"/>
    <property type="match status" value="2"/>
</dbReference>
<dbReference type="RefSeq" id="WP_345668232.1">
    <property type="nucleotide sequence ID" value="NZ_BAABKC010000037.1"/>
</dbReference>
<dbReference type="Gene3D" id="3.30.2080.10">
    <property type="entry name" value="GH92 mannosidase domain"/>
    <property type="match status" value="1"/>
</dbReference>
<dbReference type="InterPro" id="IPR035992">
    <property type="entry name" value="Ricin_B-like_lectins"/>
</dbReference>
<dbReference type="Pfam" id="PF17678">
    <property type="entry name" value="Glyco_hydro_92N"/>
    <property type="match status" value="1"/>
</dbReference>
<dbReference type="Gene3D" id="2.80.10.50">
    <property type="match status" value="3"/>
</dbReference>
<dbReference type="InterPro" id="IPR041371">
    <property type="entry name" value="GH92_N"/>
</dbReference>
<evidence type="ECO:0000313" key="4">
    <source>
        <dbReference type="EMBL" id="GAA5053215.1"/>
    </source>
</evidence>
<proteinExistence type="predicted"/>
<evidence type="ECO:0000259" key="3">
    <source>
        <dbReference type="SMART" id="SM00458"/>
    </source>
</evidence>
<gene>
    <name evidence="4" type="ORF">GCM10023336_23240</name>
</gene>
<evidence type="ECO:0000256" key="1">
    <source>
        <dbReference type="SAM" id="MobiDB-lite"/>
    </source>
</evidence>
<dbReference type="PANTHER" id="PTHR12143">
    <property type="entry name" value="PEPTIDE N-GLYCANASE PNGASE -RELATED"/>
    <property type="match status" value="1"/>
</dbReference>
<dbReference type="Gene3D" id="1.20.1050.60">
    <property type="entry name" value="alpha-1,2-mannosidase"/>
    <property type="match status" value="1"/>
</dbReference>
<feature type="compositionally biased region" description="Basic residues" evidence="1">
    <location>
        <begin position="13"/>
        <end position="24"/>
    </location>
</feature>
<comment type="caution">
    <text evidence="4">The sequence shown here is derived from an EMBL/GenBank/DDBJ whole genome shotgun (WGS) entry which is preliminary data.</text>
</comment>
<dbReference type="NCBIfam" id="NF035929">
    <property type="entry name" value="lectin_1"/>
    <property type="match status" value="1"/>
</dbReference>
<feature type="chain" id="PRO_5045203719" evidence="2">
    <location>
        <begin position="50"/>
        <end position="1091"/>
    </location>
</feature>
<dbReference type="SMART" id="SM00458">
    <property type="entry name" value="RICIN"/>
    <property type="match status" value="2"/>
</dbReference>